<keyword evidence="2 4" id="KW-0547">Nucleotide-binding</keyword>
<sequence>MIVRRTLSSRLYPPALTRELGLSPVKGMLLYGPPGCGKTLLAREISAALGAREPKIVNGPEMMNKYVGESESFVRALFAEAELEQMEAGDQSALHIIVLDELDAFCRERGALRGDTSGIRDSVVNQLLAKLDGVEELNNILVIGLTNRPELIDAALLRPGRLEVHVKVDLPDEAGRQTILGIHSRKLRQRGCFDAAALAAIGGGALAKSTFGYSGAQLAGLLRSATSFALERYTDAALLRGWVPGDAKQAERRASGRAAEGRHGKGVKLSGASAASEAGVDGGEGGLGDDGLLQVEFEDLARALRENAIEGSWQGRSKLALKVGAWRRQRLLRRYTQKLLE</sequence>
<keyword evidence="4" id="KW-0378">Hydrolase</keyword>
<feature type="compositionally biased region" description="Low complexity" evidence="5">
    <location>
        <begin position="269"/>
        <end position="279"/>
    </location>
</feature>
<dbReference type="InterPro" id="IPR039812">
    <property type="entry name" value="Vesicle-fus_ATPase"/>
</dbReference>
<comment type="catalytic activity">
    <reaction evidence="4">
        <text>ATP + H2O = ADP + phosphate + H(+)</text>
        <dbReference type="Rhea" id="RHEA:13065"/>
        <dbReference type="ChEBI" id="CHEBI:15377"/>
        <dbReference type="ChEBI" id="CHEBI:15378"/>
        <dbReference type="ChEBI" id="CHEBI:30616"/>
        <dbReference type="ChEBI" id="CHEBI:43474"/>
        <dbReference type="ChEBI" id="CHEBI:456216"/>
        <dbReference type="EC" id="3.6.4.6"/>
    </reaction>
</comment>
<dbReference type="GO" id="GO:0046872">
    <property type="term" value="F:metal ion binding"/>
    <property type="evidence" value="ECO:0007669"/>
    <property type="project" value="UniProtKB-UniRule"/>
</dbReference>
<proteinExistence type="inferred from homology"/>
<dbReference type="Gene3D" id="1.10.8.60">
    <property type="match status" value="1"/>
</dbReference>
<comment type="function">
    <text evidence="4">Required for vesicle-mediated transport. Catalyzes the fusion of transport vesicles within the Golgi cisternae. Is also required for transport from the endoplasmic reticulum to the Golgi stack. Seems to function as a fusion protein required for the delivery of cargo proteins to all compartments of the Golgi stack independent of vesicle origin.</text>
</comment>
<dbReference type="GO" id="GO:0035494">
    <property type="term" value="P:SNARE complex disassembly"/>
    <property type="evidence" value="ECO:0007669"/>
    <property type="project" value="InterPro"/>
</dbReference>
<evidence type="ECO:0000256" key="1">
    <source>
        <dbReference type="ARBA" id="ARBA00006914"/>
    </source>
</evidence>
<name>A0A7S4B2N9_CHRCT</name>
<dbReference type="Pfam" id="PF00004">
    <property type="entry name" value="AAA"/>
    <property type="match status" value="1"/>
</dbReference>
<dbReference type="PANTHER" id="PTHR23078">
    <property type="entry name" value="VESICULAR-FUSION PROTEIN NSF"/>
    <property type="match status" value="1"/>
</dbReference>
<dbReference type="EMBL" id="HBIZ01006138">
    <property type="protein sequence ID" value="CAE0750924.1"/>
    <property type="molecule type" value="Transcribed_RNA"/>
</dbReference>
<dbReference type="EC" id="3.6.4.6" evidence="4"/>
<evidence type="ECO:0000256" key="4">
    <source>
        <dbReference type="RuleBase" id="RU367045"/>
    </source>
</evidence>
<reference evidence="7" key="1">
    <citation type="submission" date="2021-01" db="EMBL/GenBank/DDBJ databases">
        <authorList>
            <person name="Corre E."/>
            <person name="Pelletier E."/>
            <person name="Niang G."/>
            <person name="Scheremetjew M."/>
            <person name="Finn R."/>
            <person name="Kale V."/>
            <person name="Holt S."/>
            <person name="Cochrane G."/>
            <person name="Meng A."/>
            <person name="Brown T."/>
            <person name="Cohen L."/>
        </authorList>
    </citation>
    <scope>NUCLEOTIDE SEQUENCE</scope>
    <source>
        <strain evidence="7">CCMP645</strain>
    </source>
</reference>
<feature type="domain" description="AAA+ ATPase" evidence="6">
    <location>
        <begin position="24"/>
        <end position="172"/>
    </location>
</feature>
<dbReference type="SUPFAM" id="SSF52540">
    <property type="entry name" value="P-loop containing nucleoside triphosphate hydrolases"/>
    <property type="match status" value="1"/>
</dbReference>
<feature type="compositionally biased region" description="Basic and acidic residues" evidence="5">
    <location>
        <begin position="251"/>
        <end position="263"/>
    </location>
</feature>
<dbReference type="GO" id="GO:0005795">
    <property type="term" value="C:Golgi stack"/>
    <property type="evidence" value="ECO:0007669"/>
    <property type="project" value="TreeGrafter"/>
</dbReference>
<organism evidence="7">
    <name type="scientific">Chrysotila carterae</name>
    <name type="common">Marine alga</name>
    <name type="synonym">Syracosphaera carterae</name>
    <dbReference type="NCBI Taxonomy" id="13221"/>
    <lineage>
        <taxon>Eukaryota</taxon>
        <taxon>Haptista</taxon>
        <taxon>Haptophyta</taxon>
        <taxon>Prymnesiophyceae</taxon>
        <taxon>Isochrysidales</taxon>
        <taxon>Isochrysidaceae</taxon>
        <taxon>Chrysotila</taxon>
    </lineage>
</organism>
<dbReference type="PANTHER" id="PTHR23078:SF3">
    <property type="entry name" value="VESICLE-FUSING ATPASE"/>
    <property type="match status" value="1"/>
</dbReference>
<dbReference type="InterPro" id="IPR003959">
    <property type="entry name" value="ATPase_AAA_core"/>
</dbReference>
<keyword evidence="4" id="KW-0931">ER-Golgi transport</keyword>
<dbReference type="FunFam" id="3.40.50.300:FF:000154">
    <property type="entry name" value="Vesicle-fusing ATPase 1"/>
    <property type="match status" value="1"/>
</dbReference>
<keyword evidence="4" id="KW-0653">Protein transport</keyword>
<evidence type="ECO:0000259" key="6">
    <source>
        <dbReference type="SMART" id="SM00382"/>
    </source>
</evidence>
<feature type="region of interest" description="Disordered" evidence="5">
    <location>
        <begin position="251"/>
        <end position="285"/>
    </location>
</feature>
<comment type="subcellular location">
    <subcellularLocation>
        <location evidence="4">Cytoplasm</location>
    </subcellularLocation>
</comment>
<keyword evidence="4" id="KW-0460">Magnesium</keyword>
<dbReference type="GO" id="GO:0005524">
    <property type="term" value="F:ATP binding"/>
    <property type="evidence" value="ECO:0007669"/>
    <property type="project" value="UniProtKB-UniRule"/>
</dbReference>
<dbReference type="GO" id="GO:0043001">
    <property type="term" value="P:Golgi to plasma membrane protein transport"/>
    <property type="evidence" value="ECO:0007669"/>
    <property type="project" value="TreeGrafter"/>
</dbReference>
<protein>
    <recommendedName>
        <fullName evidence="4">Vesicle-fusing ATPase</fullName>
        <ecNumber evidence="4">3.6.4.6</ecNumber>
    </recommendedName>
</protein>
<keyword evidence="4" id="KW-0813">Transport</keyword>
<keyword evidence="3 4" id="KW-0067">ATP-binding</keyword>
<comment type="similarity">
    <text evidence="1 4">Belongs to the AAA ATPase family.</text>
</comment>
<accession>A0A7S4B2N9</accession>
<dbReference type="AlphaFoldDB" id="A0A7S4B2N9"/>
<comment type="cofactor">
    <cofactor evidence="4">
        <name>Mg(2+)</name>
        <dbReference type="ChEBI" id="CHEBI:18420"/>
    </cofactor>
    <text evidence="4">Binds 1 Mg(2+) ion per subunit.</text>
</comment>
<keyword evidence="4" id="KW-0479">Metal-binding</keyword>
<dbReference type="InterPro" id="IPR003593">
    <property type="entry name" value="AAA+_ATPase"/>
</dbReference>
<dbReference type="GO" id="GO:0006891">
    <property type="term" value="P:intra-Golgi vesicle-mediated transport"/>
    <property type="evidence" value="ECO:0007669"/>
    <property type="project" value="TreeGrafter"/>
</dbReference>
<keyword evidence="4" id="KW-0963">Cytoplasm</keyword>
<dbReference type="InterPro" id="IPR027417">
    <property type="entry name" value="P-loop_NTPase"/>
</dbReference>
<evidence type="ECO:0000256" key="3">
    <source>
        <dbReference type="ARBA" id="ARBA00022840"/>
    </source>
</evidence>
<gene>
    <name evidence="7" type="ORF">PCAR00345_LOCUS3509</name>
</gene>
<evidence type="ECO:0000313" key="7">
    <source>
        <dbReference type="EMBL" id="CAE0750924.1"/>
    </source>
</evidence>
<dbReference type="SMART" id="SM00382">
    <property type="entry name" value="AAA"/>
    <property type="match status" value="1"/>
</dbReference>
<evidence type="ECO:0000256" key="2">
    <source>
        <dbReference type="ARBA" id="ARBA00022741"/>
    </source>
</evidence>
<dbReference type="GO" id="GO:0016887">
    <property type="term" value="F:ATP hydrolysis activity"/>
    <property type="evidence" value="ECO:0007669"/>
    <property type="project" value="InterPro"/>
</dbReference>
<dbReference type="Gene3D" id="3.40.50.300">
    <property type="entry name" value="P-loop containing nucleotide triphosphate hydrolases"/>
    <property type="match status" value="1"/>
</dbReference>
<evidence type="ECO:0000256" key="5">
    <source>
        <dbReference type="SAM" id="MobiDB-lite"/>
    </source>
</evidence>